<dbReference type="Proteomes" id="UP000705379">
    <property type="component" value="Unassembled WGS sequence"/>
</dbReference>
<dbReference type="AlphaFoldDB" id="A0A944CEG4"/>
<accession>A0A944CEG4</accession>
<evidence type="ECO:0000313" key="2">
    <source>
        <dbReference type="EMBL" id="MBS8261926.1"/>
    </source>
</evidence>
<reference evidence="2" key="1">
    <citation type="submission" date="2018-08" db="EMBL/GenBank/DDBJ databases">
        <authorList>
            <person name="Jin W."/>
            <person name="Wang H."/>
            <person name="Yang Y."/>
            <person name="Li M."/>
            <person name="Liu J."/>
        </authorList>
    </citation>
    <scope>NUCLEOTIDE SEQUENCE</scope>
    <source>
        <strain evidence="2">AESS21</strain>
    </source>
</reference>
<dbReference type="EMBL" id="QTKU01000004">
    <property type="protein sequence ID" value="MBS8261926.1"/>
    <property type="molecule type" value="Genomic_DNA"/>
</dbReference>
<reference evidence="2" key="2">
    <citation type="journal article" date="2021" name="Microorganisms">
        <title>Bacterial Dimethylsulfoniopropionate Biosynthesis in the East China Sea.</title>
        <authorList>
            <person name="Liu J."/>
            <person name="Zhang Y."/>
            <person name="Liu J."/>
            <person name="Zhong H."/>
            <person name="Williams B.T."/>
            <person name="Zheng Y."/>
            <person name="Curson A.R.J."/>
            <person name="Sun C."/>
            <person name="Sun H."/>
            <person name="Song D."/>
            <person name="Wagner Mackenzie B."/>
            <person name="Bermejo Martinez A."/>
            <person name="Todd J.D."/>
            <person name="Zhang X.H."/>
        </authorList>
    </citation>
    <scope>NUCLEOTIDE SEQUENCE</scope>
    <source>
        <strain evidence="2">AESS21</strain>
    </source>
</reference>
<proteinExistence type="predicted"/>
<keyword evidence="1" id="KW-0812">Transmembrane</keyword>
<keyword evidence="1" id="KW-0472">Membrane</keyword>
<sequence length="68" mass="7462">MKIIYLYTGSRVQGAEFSRVLLRNRMFVSLPAILCGLCTVALIQAWVEASGIQGQAQLVHLRTGKRGA</sequence>
<evidence type="ECO:0000256" key="1">
    <source>
        <dbReference type="SAM" id="Phobius"/>
    </source>
</evidence>
<comment type="caution">
    <text evidence="2">The sequence shown here is derived from an EMBL/GenBank/DDBJ whole genome shotgun (WGS) entry which is preliminary data.</text>
</comment>
<keyword evidence="1" id="KW-1133">Transmembrane helix</keyword>
<gene>
    <name evidence="2" type="ORF">DYI23_16985</name>
</gene>
<evidence type="ECO:0000313" key="3">
    <source>
        <dbReference type="Proteomes" id="UP000705379"/>
    </source>
</evidence>
<protein>
    <submittedName>
        <fullName evidence="2">Uncharacterized protein</fullName>
    </submittedName>
</protein>
<name>A0A944CEG4_9HYPH</name>
<feature type="transmembrane region" description="Helical" evidence="1">
    <location>
        <begin position="27"/>
        <end position="47"/>
    </location>
</feature>
<organism evidence="2 3">
    <name type="scientific">Roseibium polysiphoniae</name>
    <dbReference type="NCBI Taxonomy" id="2571221"/>
    <lineage>
        <taxon>Bacteria</taxon>
        <taxon>Pseudomonadati</taxon>
        <taxon>Pseudomonadota</taxon>
        <taxon>Alphaproteobacteria</taxon>
        <taxon>Hyphomicrobiales</taxon>
        <taxon>Stappiaceae</taxon>
        <taxon>Roseibium</taxon>
    </lineage>
</organism>